<proteinExistence type="predicted"/>
<protein>
    <submittedName>
        <fullName evidence="1">Uncharacterized protein</fullName>
    </submittedName>
</protein>
<evidence type="ECO:0000313" key="1">
    <source>
        <dbReference type="EMBL" id="GKG99431.1"/>
    </source>
</evidence>
<accession>A0A413XDD8</accession>
<comment type="caution">
    <text evidence="1">The sequence shown here is derived from an EMBL/GenBank/DDBJ whole genome shotgun (WGS) entry which is preliminary data.</text>
</comment>
<evidence type="ECO:0000313" key="2">
    <source>
        <dbReference type="Proteomes" id="UP001055091"/>
    </source>
</evidence>
<dbReference type="EMBL" id="BQNJ01000001">
    <property type="protein sequence ID" value="GKG99431.1"/>
    <property type="molecule type" value="Genomic_DNA"/>
</dbReference>
<gene>
    <name evidence="1" type="ORF">CE91St55_14130</name>
</gene>
<name>A0A413XDD8_9FIRM</name>
<reference evidence="1" key="1">
    <citation type="submission" date="2022-01" db="EMBL/GenBank/DDBJ databases">
        <title>Novel bile acid biosynthetic pathways are enriched in the microbiome of centenarians.</title>
        <authorList>
            <person name="Sato Y."/>
            <person name="Atarashi K."/>
            <person name="Plichta R.D."/>
            <person name="Arai Y."/>
            <person name="Sasajima S."/>
            <person name="Kearney M.S."/>
            <person name="Suda W."/>
            <person name="Takeshita K."/>
            <person name="Sasaki T."/>
            <person name="Okamoto S."/>
            <person name="Skelly N.A."/>
            <person name="Okamura Y."/>
            <person name="Vlamakis H."/>
            <person name="Li Y."/>
            <person name="Tanoue T."/>
            <person name="Takei H."/>
            <person name="Nittono H."/>
            <person name="Narushima S."/>
            <person name="Irie J."/>
            <person name="Itoh H."/>
            <person name="Moriya K."/>
            <person name="Sugiura Y."/>
            <person name="Suematsu M."/>
            <person name="Moritoki N."/>
            <person name="Shibata S."/>
            <person name="Littman R.D."/>
            <person name="Fischbach A.M."/>
            <person name="Uwamino Y."/>
            <person name="Inoue T."/>
            <person name="Honda A."/>
            <person name="Hattori M."/>
            <person name="Murai T."/>
            <person name="Xavier J.R."/>
            <person name="Hirose N."/>
            <person name="Honda K."/>
        </authorList>
    </citation>
    <scope>NUCLEOTIDE SEQUENCE</scope>
    <source>
        <strain evidence="1">CE91-St55</strain>
    </source>
</reference>
<dbReference type="Proteomes" id="UP001055091">
    <property type="component" value="Unassembled WGS sequence"/>
</dbReference>
<dbReference type="AlphaFoldDB" id="A0A413XDD8"/>
<sequence length="60" mass="6829">MIEILSWILVIANMLFKICVSIEISFCLHKISRGLRSDQNVVVIYSLLGILMGVIYLAFK</sequence>
<organism evidence="1 2">
    <name type="scientific">Hungatella hathewayi</name>
    <dbReference type="NCBI Taxonomy" id="154046"/>
    <lineage>
        <taxon>Bacteria</taxon>
        <taxon>Bacillati</taxon>
        <taxon>Bacillota</taxon>
        <taxon>Clostridia</taxon>
        <taxon>Lachnospirales</taxon>
        <taxon>Lachnospiraceae</taxon>
        <taxon>Hungatella</taxon>
    </lineage>
</organism>